<dbReference type="AlphaFoldDB" id="A0AAJ0U4V0"/>
<name>A0AAJ0U4V0_9GAMM</name>
<gene>
    <name evidence="1" type="ORF">CKO40_12395</name>
</gene>
<protein>
    <submittedName>
        <fullName evidence="1">Uncharacterized protein</fullName>
    </submittedName>
</protein>
<comment type="caution">
    <text evidence="1">The sequence shown here is derived from an EMBL/GenBank/DDBJ whole genome shotgun (WGS) entry which is preliminary data.</text>
</comment>
<sequence>MSIAQQLEFGRECIASEMPKTLFLPAGSQRCRRPLAGEQAALTAAKIARKRAPTPRPLPAATIGLGVSAVLHEPCG</sequence>
<evidence type="ECO:0000313" key="2">
    <source>
        <dbReference type="Proteomes" id="UP001296776"/>
    </source>
</evidence>
<reference evidence="1" key="2">
    <citation type="journal article" date="2020" name="Microorganisms">
        <title>Osmotic Adaptation and Compatible Solute Biosynthesis of Phototrophic Bacteria as Revealed from Genome Analyses.</title>
        <authorList>
            <person name="Imhoff J.F."/>
            <person name="Rahn T."/>
            <person name="Kunzel S."/>
            <person name="Keller A."/>
            <person name="Neulinger S.C."/>
        </authorList>
    </citation>
    <scope>NUCLEOTIDE SEQUENCE</scope>
    <source>
        <strain evidence="1">DSM 11080</strain>
    </source>
</reference>
<dbReference type="Proteomes" id="UP001296776">
    <property type="component" value="Unassembled WGS sequence"/>
</dbReference>
<organism evidence="1 2">
    <name type="scientific">Halochromatium glycolicum</name>
    <dbReference type="NCBI Taxonomy" id="85075"/>
    <lineage>
        <taxon>Bacteria</taxon>
        <taxon>Pseudomonadati</taxon>
        <taxon>Pseudomonadota</taxon>
        <taxon>Gammaproteobacteria</taxon>
        <taxon>Chromatiales</taxon>
        <taxon>Chromatiaceae</taxon>
        <taxon>Halochromatium</taxon>
    </lineage>
</organism>
<accession>A0AAJ0U4V0</accession>
<reference evidence="1" key="1">
    <citation type="submission" date="2017-08" db="EMBL/GenBank/DDBJ databases">
        <authorList>
            <person name="Imhoff J.F."/>
            <person name="Rahn T."/>
            <person name="Kuenzel S."/>
            <person name="Neulinger S.C."/>
        </authorList>
    </citation>
    <scope>NUCLEOTIDE SEQUENCE</scope>
    <source>
        <strain evidence="1">DSM 11080</strain>
    </source>
</reference>
<proteinExistence type="predicted"/>
<keyword evidence="2" id="KW-1185">Reference proteome</keyword>
<dbReference type="EMBL" id="NRSJ01000021">
    <property type="protein sequence ID" value="MBK1705323.1"/>
    <property type="molecule type" value="Genomic_DNA"/>
</dbReference>
<evidence type="ECO:0000313" key="1">
    <source>
        <dbReference type="EMBL" id="MBK1705323.1"/>
    </source>
</evidence>